<name>A0ABN9SQK9_9DINO</name>
<dbReference type="Proteomes" id="UP001189429">
    <property type="component" value="Unassembled WGS sequence"/>
</dbReference>
<proteinExistence type="predicted"/>
<protein>
    <recommendedName>
        <fullName evidence="3">Anaphase-promoting complex subunit 1</fullName>
    </recommendedName>
</protein>
<gene>
    <name evidence="1" type="ORF">PCOR1329_LOCUS31670</name>
</gene>
<accession>A0ABN9SQK9</accession>
<keyword evidence="2" id="KW-1185">Reference proteome</keyword>
<organism evidence="1 2">
    <name type="scientific">Prorocentrum cordatum</name>
    <dbReference type="NCBI Taxonomy" id="2364126"/>
    <lineage>
        <taxon>Eukaryota</taxon>
        <taxon>Sar</taxon>
        <taxon>Alveolata</taxon>
        <taxon>Dinophyceae</taxon>
        <taxon>Prorocentrales</taxon>
        <taxon>Prorocentraceae</taxon>
        <taxon>Prorocentrum</taxon>
    </lineage>
</organism>
<reference evidence="1" key="1">
    <citation type="submission" date="2023-10" db="EMBL/GenBank/DDBJ databases">
        <authorList>
            <person name="Chen Y."/>
            <person name="Shah S."/>
            <person name="Dougan E. K."/>
            <person name="Thang M."/>
            <person name="Chan C."/>
        </authorList>
    </citation>
    <scope>NUCLEOTIDE SEQUENCE [LARGE SCALE GENOMIC DNA]</scope>
</reference>
<sequence length="308" mass="33431">MEAFNALLLEEGGIAETLLSSLTFDDLCSLTQCGSCLARVLTGNRSWLHAAVADVRFLQLESPCFQAKERFRAVGAVRVLRRAVPARGLKVPLDSTDRVVELARAVASASRASALHMRDGGGFAVPVVAILRWQSEAALLDTLSLESEEEFCVSAPISLPPKESERLAGRCRASCRGRGPARPIRVFFAWREGRLMVAMVEGGLLAERLDLPATFARPLTSSVPTCVRVTVRCLCPDLPLPEIPLDIPLGMQWVAVPMALPKDADDRRAAVKAMLCGALCVLTVTDCESRRQMSWINIILGLQPLSAQ</sequence>
<dbReference type="EMBL" id="CAUYUJ010012558">
    <property type="protein sequence ID" value="CAK0834191.1"/>
    <property type="molecule type" value="Genomic_DNA"/>
</dbReference>
<evidence type="ECO:0000313" key="1">
    <source>
        <dbReference type="EMBL" id="CAK0834191.1"/>
    </source>
</evidence>
<evidence type="ECO:0008006" key="3">
    <source>
        <dbReference type="Google" id="ProtNLM"/>
    </source>
</evidence>
<evidence type="ECO:0000313" key="2">
    <source>
        <dbReference type="Proteomes" id="UP001189429"/>
    </source>
</evidence>
<comment type="caution">
    <text evidence="1">The sequence shown here is derived from an EMBL/GenBank/DDBJ whole genome shotgun (WGS) entry which is preliminary data.</text>
</comment>